<proteinExistence type="predicted"/>
<evidence type="ECO:0000313" key="2">
    <source>
        <dbReference type="Proteomes" id="UP000288215"/>
    </source>
</evidence>
<organism evidence="1 2">
    <name type="scientific">Methanosuratincola subterraneus</name>
    <dbReference type="NCBI Taxonomy" id="2593994"/>
    <lineage>
        <taxon>Archaea</taxon>
        <taxon>Thermoproteota</taxon>
        <taxon>Methanosuratincolia</taxon>
        <taxon>Candidatus Methanomethylicales</taxon>
        <taxon>Candidatus Methanomethylicaceae</taxon>
        <taxon>Candidatus Methanosuratincola (ex Vanwonterghem et al. 2016)</taxon>
    </lineage>
</organism>
<accession>A0A444L8A8</accession>
<dbReference type="Proteomes" id="UP000288215">
    <property type="component" value="Unassembled WGS sequence"/>
</dbReference>
<sequence>MIKTFLVVLSPDSNLTPSMLAEKAAQIGGIDYKETCYGLLVEGEEEKVRSVLEDLRALDPKKVFYKQRGYRIGDERICRAKRGGGPRPGYHMLSSEREVLKNVSKALEEEGKKVPSERPKTKLDVETLKRVIKEEGGKD</sequence>
<evidence type="ECO:0000313" key="1">
    <source>
        <dbReference type="EMBL" id="RWX73823.1"/>
    </source>
</evidence>
<dbReference type="EMBL" id="RXGA01000002">
    <property type="protein sequence ID" value="RWX73823.1"/>
    <property type="molecule type" value="Genomic_DNA"/>
</dbReference>
<gene>
    <name evidence="1" type="ORF">Metus_0602</name>
</gene>
<dbReference type="AlphaFoldDB" id="A0A444L8A8"/>
<evidence type="ECO:0008006" key="3">
    <source>
        <dbReference type="Google" id="ProtNLM"/>
    </source>
</evidence>
<dbReference type="PIRSF" id="PIRSF005642">
    <property type="entry name" value="UCP005642"/>
    <property type="match status" value="1"/>
</dbReference>
<reference evidence="1 2" key="1">
    <citation type="submission" date="2018-12" db="EMBL/GenBank/DDBJ databases">
        <title>The complete genome of the methanogenic archaea of the candidate phylum Verstraetearchaeota, obtained from the metagenome of underground thermal water.</title>
        <authorList>
            <person name="Kadnikov V.V."/>
            <person name="Mardanov A.V."/>
            <person name="Beletsky A.V."/>
            <person name="Karnachuk O.V."/>
            <person name="Ravin N.V."/>
        </authorList>
    </citation>
    <scope>NUCLEOTIDE SEQUENCE [LARGE SCALE GENOMIC DNA]</scope>
    <source>
        <strain evidence="1">Ch88</strain>
    </source>
</reference>
<name>A0A444L8A8_METS7</name>
<dbReference type="Pfam" id="PF09875">
    <property type="entry name" value="DUF2102"/>
    <property type="match status" value="1"/>
</dbReference>
<dbReference type="NCBIfam" id="TIGR03272">
    <property type="entry name" value="methan_mark_6"/>
    <property type="match status" value="1"/>
</dbReference>
<protein>
    <recommendedName>
        <fullName evidence="3">Methanogenesis marker 6 protein</fullName>
    </recommendedName>
</protein>
<dbReference type="InterPro" id="IPR012025">
    <property type="entry name" value="Methan_mark_6"/>
</dbReference>
<comment type="caution">
    <text evidence="1">The sequence shown here is derived from an EMBL/GenBank/DDBJ whole genome shotgun (WGS) entry which is preliminary data.</text>
</comment>